<comment type="caution">
    <text evidence="3">The sequence shown here is derived from an EMBL/GenBank/DDBJ whole genome shotgun (WGS) entry which is preliminary data.</text>
</comment>
<dbReference type="VEuPathDB" id="FungiDB:PC110_g14773"/>
<evidence type="ECO:0000313" key="2">
    <source>
        <dbReference type="EMBL" id="KAG2887450.1"/>
    </source>
</evidence>
<feature type="compositionally biased region" description="Low complexity" evidence="1">
    <location>
        <begin position="129"/>
        <end position="151"/>
    </location>
</feature>
<feature type="region of interest" description="Disordered" evidence="1">
    <location>
        <begin position="116"/>
        <end position="203"/>
    </location>
</feature>
<feature type="compositionally biased region" description="Polar residues" evidence="1">
    <location>
        <begin position="116"/>
        <end position="128"/>
    </location>
</feature>
<dbReference type="AlphaFoldDB" id="A0A8T1H2R2"/>
<dbReference type="EMBL" id="RCMK01001869">
    <property type="protein sequence ID" value="KAG2887450.1"/>
    <property type="molecule type" value="Genomic_DNA"/>
</dbReference>
<dbReference type="EMBL" id="RCMV01002119">
    <property type="protein sequence ID" value="KAG3204528.1"/>
    <property type="molecule type" value="Genomic_DNA"/>
</dbReference>
<evidence type="ECO:0000313" key="4">
    <source>
        <dbReference type="Proteomes" id="UP000760860"/>
    </source>
</evidence>
<name>A0A8T1H2R2_9STRA</name>
<accession>A0A8T1H2R2</accession>
<sequence length="410" mass="42692">MGEGPGGWAPPLETEMPRPAEMYEEEEGACAADEARGEVEERAPAGKGQGGEMKRGTLRSADQGVRGDEAQAARDEKGSMFGIAPPSPRTMRRAESVLETLRGRELFNGFLEQLARQPTPSEGPSQGPGTTIGVRAGGVTTTTTRPRQGVTIAMDPSRPSLAPVERSRHEVPQVTPAYATPDRLNRSSGGVPTSGPGNYAGGRAERVDMGDQGTAPAQSTVSLTAGTETLVSNPAFQAFLMDALSQALQRFSTNGEPPTLPQQSQAMTPASRPRPTSTAYARLEESDRRAASAAAQYRASTTPRATLRTPASTPVGMPMAAIPSYGGVSIHVSSASVNNAEVGALRPGAFYSPSQPPMMTTSGWRATTGTIPAWSAAPAIQTSTHARAGTAGLQVPRTPQVGGVAFQDSV</sequence>
<reference evidence="3" key="1">
    <citation type="submission" date="2018-05" db="EMBL/GenBank/DDBJ databases">
        <title>Effector identification in a new, highly contiguous assembly of the strawberry crown rot pathogen Phytophthora cactorum.</title>
        <authorList>
            <person name="Armitage A.D."/>
            <person name="Nellist C.F."/>
            <person name="Bates H."/>
            <person name="Vickerstaff R.J."/>
            <person name="Harrison R.J."/>
        </authorList>
    </citation>
    <scope>NUCLEOTIDE SEQUENCE</scope>
    <source>
        <strain evidence="2">4040</strain>
        <strain evidence="3">P421</strain>
    </source>
</reference>
<proteinExistence type="predicted"/>
<dbReference type="Proteomes" id="UP000736787">
    <property type="component" value="Unassembled WGS sequence"/>
</dbReference>
<feature type="region of interest" description="Disordered" evidence="1">
    <location>
        <begin position="252"/>
        <end position="277"/>
    </location>
</feature>
<feature type="compositionally biased region" description="Basic and acidic residues" evidence="1">
    <location>
        <begin position="33"/>
        <end position="44"/>
    </location>
</feature>
<feature type="region of interest" description="Disordered" evidence="1">
    <location>
        <begin position="1"/>
        <end position="92"/>
    </location>
</feature>
<protein>
    <submittedName>
        <fullName evidence="3">Uncharacterized protein</fullName>
    </submittedName>
</protein>
<organism evidence="3 4">
    <name type="scientific">Phytophthora cactorum</name>
    <dbReference type="NCBI Taxonomy" id="29920"/>
    <lineage>
        <taxon>Eukaryota</taxon>
        <taxon>Sar</taxon>
        <taxon>Stramenopiles</taxon>
        <taxon>Oomycota</taxon>
        <taxon>Peronosporomycetes</taxon>
        <taxon>Peronosporales</taxon>
        <taxon>Peronosporaceae</taxon>
        <taxon>Phytophthora</taxon>
    </lineage>
</organism>
<feature type="compositionally biased region" description="Basic and acidic residues" evidence="1">
    <location>
        <begin position="65"/>
        <end position="78"/>
    </location>
</feature>
<dbReference type="Proteomes" id="UP000760860">
    <property type="component" value="Unassembled WGS sequence"/>
</dbReference>
<evidence type="ECO:0000256" key="1">
    <source>
        <dbReference type="SAM" id="MobiDB-lite"/>
    </source>
</evidence>
<evidence type="ECO:0000313" key="3">
    <source>
        <dbReference type="EMBL" id="KAG3204528.1"/>
    </source>
</evidence>
<gene>
    <name evidence="2" type="ORF">PC117_g25158</name>
    <name evidence="3" type="ORF">PC129_g22531</name>
</gene>